<dbReference type="PaxDb" id="39947-A0A0P0W116"/>
<protein>
    <submittedName>
        <fullName evidence="1">Os03g0660600 protein</fullName>
    </submittedName>
</protein>
<evidence type="ECO:0000313" key="2">
    <source>
        <dbReference type="Proteomes" id="UP000059680"/>
    </source>
</evidence>
<evidence type="ECO:0000313" key="1">
    <source>
        <dbReference type="EMBL" id="BAS85600.1"/>
    </source>
</evidence>
<accession>A0A0P0W116</accession>
<dbReference type="AlphaFoldDB" id="A0A0P0W116"/>
<dbReference type="InParanoid" id="A0A0P0W116"/>
<reference evidence="1 2" key="3">
    <citation type="journal article" date="2013" name="Rice">
        <title>Improvement of the Oryza sativa Nipponbare reference genome using next generation sequence and optical map data.</title>
        <authorList>
            <person name="Kawahara Y."/>
            <person name="de la Bastide M."/>
            <person name="Hamilton J.P."/>
            <person name="Kanamori H."/>
            <person name="McCombie W.R."/>
            <person name="Ouyang S."/>
            <person name="Schwartz D.C."/>
            <person name="Tanaka T."/>
            <person name="Wu J."/>
            <person name="Zhou S."/>
            <person name="Childs K.L."/>
            <person name="Davidson R.M."/>
            <person name="Lin H."/>
            <person name="Quesada-Ocampo L."/>
            <person name="Vaillancourt B."/>
            <person name="Sakai H."/>
            <person name="Lee S.S."/>
            <person name="Kim J."/>
            <person name="Numa H."/>
            <person name="Itoh T."/>
            <person name="Buell C.R."/>
            <person name="Matsumoto T."/>
        </authorList>
    </citation>
    <scope>NUCLEOTIDE SEQUENCE [LARGE SCALE GENOMIC DNA]</scope>
    <source>
        <strain evidence="2">cv. Nipponbare</strain>
    </source>
</reference>
<reference evidence="1 2" key="2">
    <citation type="journal article" date="2013" name="Plant Cell Physiol.">
        <title>Rice Annotation Project Database (RAP-DB): an integrative and interactive database for rice genomics.</title>
        <authorList>
            <person name="Sakai H."/>
            <person name="Lee S.S."/>
            <person name="Tanaka T."/>
            <person name="Numa H."/>
            <person name="Kim J."/>
            <person name="Kawahara Y."/>
            <person name="Wakimoto H."/>
            <person name="Yang C.C."/>
            <person name="Iwamoto M."/>
            <person name="Abe T."/>
            <person name="Yamada Y."/>
            <person name="Muto A."/>
            <person name="Inokuchi H."/>
            <person name="Ikemura T."/>
            <person name="Matsumoto T."/>
            <person name="Sasaki T."/>
            <person name="Itoh T."/>
        </authorList>
    </citation>
    <scope>NUCLEOTIDE SEQUENCE [LARGE SCALE GENOMIC DNA]</scope>
    <source>
        <strain evidence="2">cv. Nipponbare</strain>
    </source>
</reference>
<proteinExistence type="predicted"/>
<sequence length="90" mass="9379">MATRMASALASSDNRAWVHSVDLVRSPAAVLSRRPLRSAAAAHRGSARIPVPLCPPPFYPQTTLASAARLLRGPAAALTRCSPIAAGLTH</sequence>
<keyword evidence="2" id="KW-1185">Reference proteome</keyword>
<gene>
    <name evidence="1" type="ordered locus">Os03g0660600</name>
    <name evidence="1" type="ORF">OSNPB_030660600</name>
</gene>
<organism evidence="1 2">
    <name type="scientific">Oryza sativa subsp. japonica</name>
    <name type="common">Rice</name>
    <dbReference type="NCBI Taxonomy" id="39947"/>
    <lineage>
        <taxon>Eukaryota</taxon>
        <taxon>Viridiplantae</taxon>
        <taxon>Streptophyta</taxon>
        <taxon>Embryophyta</taxon>
        <taxon>Tracheophyta</taxon>
        <taxon>Spermatophyta</taxon>
        <taxon>Magnoliopsida</taxon>
        <taxon>Liliopsida</taxon>
        <taxon>Poales</taxon>
        <taxon>Poaceae</taxon>
        <taxon>BOP clade</taxon>
        <taxon>Oryzoideae</taxon>
        <taxon>Oryzeae</taxon>
        <taxon>Oryzinae</taxon>
        <taxon>Oryza</taxon>
        <taxon>Oryza sativa</taxon>
    </lineage>
</organism>
<dbReference type="Proteomes" id="UP000059680">
    <property type="component" value="Chromosome 3"/>
</dbReference>
<reference evidence="2" key="1">
    <citation type="journal article" date="2005" name="Nature">
        <title>The map-based sequence of the rice genome.</title>
        <authorList>
            <consortium name="International rice genome sequencing project (IRGSP)"/>
            <person name="Matsumoto T."/>
            <person name="Wu J."/>
            <person name="Kanamori H."/>
            <person name="Katayose Y."/>
            <person name="Fujisawa M."/>
            <person name="Namiki N."/>
            <person name="Mizuno H."/>
            <person name="Yamamoto K."/>
            <person name="Antonio B.A."/>
            <person name="Baba T."/>
            <person name="Sakata K."/>
            <person name="Nagamura Y."/>
            <person name="Aoki H."/>
            <person name="Arikawa K."/>
            <person name="Arita K."/>
            <person name="Bito T."/>
            <person name="Chiden Y."/>
            <person name="Fujitsuka N."/>
            <person name="Fukunaka R."/>
            <person name="Hamada M."/>
            <person name="Harada C."/>
            <person name="Hayashi A."/>
            <person name="Hijishita S."/>
            <person name="Honda M."/>
            <person name="Hosokawa S."/>
            <person name="Ichikawa Y."/>
            <person name="Idonuma A."/>
            <person name="Iijima M."/>
            <person name="Ikeda M."/>
            <person name="Ikeno M."/>
            <person name="Ito K."/>
            <person name="Ito S."/>
            <person name="Ito T."/>
            <person name="Ito Y."/>
            <person name="Ito Y."/>
            <person name="Iwabuchi A."/>
            <person name="Kamiya K."/>
            <person name="Karasawa W."/>
            <person name="Kurita K."/>
            <person name="Katagiri S."/>
            <person name="Kikuta A."/>
            <person name="Kobayashi H."/>
            <person name="Kobayashi N."/>
            <person name="Machita K."/>
            <person name="Maehara T."/>
            <person name="Masukawa M."/>
            <person name="Mizubayashi T."/>
            <person name="Mukai Y."/>
            <person name="Nagasaki H."/>
            <person name="Nagata Y."/>
            <person name="Naito S."/>
            <person name="Nakashima M."/>
            <person name="Nakama Y."/>
            <person name="Nakamichi Y."/>
            <person name="Nakamura M."/>
            <person name="Meguro A."/>
            <person name="Negishi M."/>
            <person name="Ohta I."/>
            <person name="Ohta T."/>
            <person name="Okamoto M."/>
            <person name="Ono N."/>
            <person name="Saji S."/>
            <person name="Sakaguchi M."/>
            <person name="Sakai K."/>
            <person name="Shibata M."/>
            <person name="Shimokawa T."/>
            <person name="Song J."/>
            <person name="Takazaki Y."/>
            <person name="Terasawa K."/>
            <person name="Tsugane M."/>
            <person name="Tsuji K."/>
            <person name="Ueda S."/>
            <person name="Waki K."/>
            <person name="Yamagata H."/>
            <person name="Yamamoto M."/>
            <person name="Yamamoto S."/>
            <person name="Yamane H."/>
            <person name="Yoshiki S."/>
            <person name="Yoshihara R."/>
            <person name="Yukawa K."/>
            <person name="Zhong H."/>
            <person name="Yano M."/>
            <person name="Yuan Q."/>
            <person name="Ouyang S."/>
            <person name="Liu J."/>
            <person name="Jones K.M."/>
            <person name="Gansberger K."/>
            <person name="Moffat K."/>
            <person name="Hill J."/>
            <person name="Bera J."/>
            <person name="Fadrosh D."/>
            <person name="Jin S."/>
            <person name="Johri S."/>
            <person name="Kim M."/>
            <person name="Overton L."/>
            <person name="Reardon M."/>
            <person name="Tsitrin T."/>
            <person name="Vuong H."/>
            <person name="Weaver B."/>
            <person name="Ciecko A."/>
            <person name="Tallon L."/>
            <person name="Jackson J."/>
            <person name="Pai G."/>
            <person name="Aken S.V."/>
            <person name="Utterback T."/>
            <person name="Reidmuller S."/>
            <person name="Feldblyum T."/>
            <person name="Hsiao J."/>
            <person name="Zismann V."/>
            <person name="Iobst S."/>
            <person name="de Vazeille A.R."/>
            <person name="Buell C.R."/>
            <person name="Ying K."/>
            <person name="Li Y."/>
            <person name="Lu T."/>
            <person name="Huang Y."/>
            <person name="Zhao Q."/>
            <person name="Feng Q."/>
            <person name="Zhang L."/>
            <person name="Zhu J."/>
            <person name="Weng Q."/>
            <person name="Mu J."/>
            <person name="Lu Y."/>
            <person name="Fan D."/>
            <person name="Liu Y."/>
            <person name="Guan J."/>
            <person name="Zhang Y."/>
            <person name="Yu S."/>
            <person name="Liu X."/>
            <person name="Zhang Y."/>
            <person name="Hong G."/>
            <person name="Han B."/>
            <person name="Choisne N."/>
            <person name="Demange N."/>
            <person name="Orjeda G."/>
            <person name="Samain S."/>
            <person name="Cattolico L."/>
            <person name="Pelletier E."/>
            <person name="Couloux A."/>
            <person name="Segurens B."/>
            <person name="Wincker P."/>
            <person name="D'Hont A."/>
            <person name="Scarpelli C."/>
            <person name="Weissenbach J."/>
            <person name="Salanoubat M."/>
            <person name="Quetier F."/>
            <person name="Yu Y."/>
            <person name="Kim H.R."/>
            <person name="Rambo T."/>
            <person name="Currie J."/>
            <person name="Collura K."/>
            <person name="Luo M."/>
            <person name="Yang T."/>
            <person name="Ammiraju J.S.S."/>
            <person name="Engler F."/>
            <person name="Soderlund C."/>
            <person name="Wing R.A."/>
            <person name="Palmer L.E."/>
            <person name="de la Bastide M."/>
            <person name="Spiegel L."/>
            <person name="Nascimento L."/>
            <person name="Zutavern T."/>
            <person name="O'Shaughnessy A."/>
            <person name="Dike S."/>
            <person name="Dedhia N."/>
            <person name="Preston R."/>
            <person name="Balija V."/>
            <person name="McCombie W.R."/>
            <person name="Chow T."/>
            <person name="Chen H."/>
            <person name="Chung M."/>
            <person name="Chen C."/>
            <person name="Shaw J."/>
            <person name="Wu H."/>
            <person name="Hsiao K."/>
            <person name="Chao Y."/>
            <person name="Chu M."/>
            <person name="Cheng C."/>
            <person name="Hour A."/>
            <person name="Lee P."/>
            <person name="Lin S."/>
            <person name="Lin Y."/>
            <person name="Liou J."/>
            <person name="Liu S."/>
            <person name="Hsing Y."/>
            <person name="Raghuvanshi S."/>
            <person name="Mohanty A."/>
            <person name="Bharti A.K."/>
            <person name="Gaur A."/>
            <person name="Gupta V."/>
            <person name="Kumar D."/>
            <person name="Ravi V."/>
            <person name="Vij S."/>
            <person name="Kapur A."/>
            <person name="Khurana P."/>
            <person name="Khurana P."/>
            <person name="Khurana J.P."/>
            <person name="Tyagi A.K."/>
            <person name="Gaikwad K."/>
            <person name="Singh A."/>
            <person name="Dalal V."/>
            <person name="Srivastava S."/>
            <person name="Dixit A."/>
            <person name="Pal A.K."/>
            <person name="Ghazi I.A."/>
            <person name="Yadav M."/>
            <person name="Pandit A."/>
            <person name="Bhargava A."/>
            <person name="Sureshbabu K."/>
            <person name="Batra K."/>
            <person name="Sharma T.R."/>
            <person name="Mohapatra T."/>
            <person name="Singh N.K."/>
            <person name="Messing J."/>
            <person name="Nelson A.B."/>
            <person name="Fuks G."/>
            <person name="Kavchok S."/>
            <person name="Keizer G."/>
            <person name="Linton E."/>
            <person name="Llaca V."/>
            <person name="Song R."/>
            <person name="Tanyolac B."/>
            <person name="Young S."/>
            <person name="Ho-Il K."/>
            <person name="Hahn J.H."/>
            <person name="Sangsakoo G."/>
            <person name="Vanavichit A."/>
            <person name="de Mattos Luiz.A.T."/>
            <person name="Zimmer P.D."/>
            <person name="Malone G."/>
            <person name="Dellagostin O."/>
            <person name="de Oliveira A.C."/>
            <person name="Bevan M."/>
            <person name="Bancroft I."/>
            <person name="Minx P."/>
            <person name="Cordum H."/>
            <person name="Wilson R."/>
            <person name="Cheng Z."/>
            <person name="Jin W."/>
            <person name="Jiang J."/>
            <person name="Leong S.A."/>
            <person name="Iwama H."/>
            <person name="Gojobori T."/>
            <person name="Itoh T."/>
            <person name="Niimura Y."/>
            <person name="Fujii Y."/>
            <person name="Habara T."/>
            <person name="Sakai H."/>
            <person name="Sato Y."/>
            <person name="Wilson G."/>
            <person name="Kumar K."/>
            <person name="McCouch S."/>
            <person name="Juretic N."/>
            <person name="Hoen D."/>
            <person name="Wright S."/>
            <person name="Bruskiewich R."/>
            <person name="Bureau T."/>
            <person name="Miyao A."/>
            <person name="Hirochika H."/>
            <person name="Nishikawa T."/>
            <person name="Kadowaki K."/>
            <person name="Sugiura M."/>
            <person name="Burr B."/>
            <person name="Sasaki T."/>
        </authorList>
    </citation>
    <scope>NUCLEOTIDE SEQUENCE [LARGE SCALE GENOMIC DNA]</scope>
    <source>
        <strain evidence="2">cv. Nipponbare</strain>
    </source>
</reference>
<name>A0A0P0W116_ORYSJ</name>
<dbReference type="EMBL" id="AP014959">
    <property type="protein sequence ID" value="BAS85600.1"/>
    <property type="molecule type" value="Genomic_DNA"/>
</dbReference>